<proteinExistence type="predicted"/>
<accession>A0ABS8SSD2</accession>
<comment type="caution">
    <text evidence="1">The sequence shown here is derived from an EMBL/GenBank/DDBJ whole genome shotgun (WGS) entry which is preliminary data.</text>
</comment>
<dbReference type="EMBL" id="JACEIK010000765">
    <property type="protein sequence ID" value="MCD7461930.1"/>
    <property type="molecule type" value="Genomic_DNA"/>
</dbReference>
<sequence>MVRCGWFGKRQGLVVSSGSVMLWWLDERGAVERGAVACSEDEMKEVNDAGEVGVVACGGKEGFEYCFGDVRFLHWSDTVDAVDVKRRGKRRRAGSGGCSRWWWFDGEGSEGVNEEEEKSRWGRVWWLVESPVALLVLFGRRYYAGALPMERMKAMRRGEEESV</sequence>
<organism evidence="1 2">
    <name type="scientific">Datura stramonium</name>
    <name type="common">Jimsonweed</name>
    <name type="synonym">Common thornapple</name>
    <dbReference type="NCBI Taxonomy" id="4076"/>
    <lineage>
        <taxon>Eukaryota</taxon>
        <taxon>Viridiplantae</taxon>
        <taxon>Streptophyta</taxon>
        <taxon>Embryophyta</taxon>
        <taxon>Tracheophyta</taxon>
        <taxon>Spermatophyta</taxon>
        <taxon>Magnoliopsida</taxon>
        <taxon>eudicotyledons</taxon>
        <taxon>Gunneridae</taxon>
        <taxon>Pentapetalae</taxon>
        <taxon>asterids</taxon>
        <taxon>lamiids</taxon>
        <taxon>Solanales</taxon>
        <taxon>Solanaceae</taxon>
        <taxon>Solanoideae</taxon>
        <taxon>Datureae</taxon>
        <taxon>Datura</taxon>
    </lineage>
</organism>
<name>A0ABS8SSD2_DATST</name>
<evidence type="ECO:0000313" key="1">
    <source>
        <dbReference type="EMBL" id="MCD7461930.1"/>
    </source>
</evidence>
<protein>
    <submittedName>
        <fullName evidence="1">Uncharacterized protein</fullName>
    </submittedName>
</protein>
<reference evidence="1 2" key="1">
    <citation type="journal article" date="2021" name="BMC Genomics">
        <title>Datura genome reveals duplications of psychoactive alkaloid biosynthetic genes and high mutation rate following tissue culture.</title>
        <authorList>
            <person name="Rajewski A."/>
            <person name="Carter-House D."/>
            <person name="Stajich J."/>
            <person name="Litt A."/>
        </authorList>
    </citation>
    <scope>NUCLEOTIDE SEQUENCE [LARGE SCALE GENOMIC DNA]</scope>
    <source>
        <strain evidence="1">AR-01</strain>
    </source>
</reference>
<gene>
    <name evidence="1" type="ORF">HAX54_047397</name>
</gene>
<evidence type="ECO:0000313" key="2">
    <source>
        <dbReference type="Proteomes" id="UP000823775"/>
    </source>
</evidence>
<dbReference type="Proteomes" id="UP000823775">
    <property type="component" value="Unassembled WGS sequence"/>
</dbReference>
<keyword evidence="2" id="KW-1185">Reference proteome</keyword>